<organism evidence="1 2">
    <name type="scientific">Phaeocystidibacter luteus</name>
    <dbReference type="NCBI Taxonomy" id="911197"/>
    <lineage>
        <taxon>Bacteria</taxon>
        <taxon>Pseudomonadati</taxon>
        <taxon>Bacteroidota</taxon>
        <taxon>Flavobacteriia</taxon>
        <taxon>Flavobacteriales</taxon>
        <taxon>Phaeocystidibacteraceae</taxon>
        <taxon>Phaeocystidibacter</taxon>
    </lineage>
</organism>
<gene>
    <name evidence="1" type="ORF">F8C67_08350</name>
</gene>
<comment type="caution">
    <text evidence="1">The sequence shown here is derived from an EMBL/GenBank/DDBJ whole genome shotgun (WGS) entry which is preliminary data.</text>
</comment>
<proteinExistence type="predicted"/>
<keyword evidence="2" id="KW-1185">Reference proteome</keyword>
<dbReference type="RefSeq" id="WP_151667382.1">
    <property type="nucleotide sequence ID" value="NZ_WBVO01000006.1"/>
</dbReference>
<protein>
    <submittedName>
        <fullName evidence="1">Uncharacterized protein</fullName>
    </submittedName>
</protein>
<dbReference type="AlphaFoldDB" id="A0A6N6RFF8"/>
<reference evidence="1 2" key="1">
    <citation type="submission" date="2019-09" db="EMBL/GenBank/DDBJ databases">
        <title>Genomes of family Cryomorphaceae.</title>
        <authorList>
            <person name="Bowman J.P."/>
        </authorList>
    </citation>
    <scope>NUCLEOTIDE SEQUENCE [LARGE SCALE GENOMIC DNA]</scope>
    <source>
        <strain evidence="1 2">LMG 25704</strain>
    </source>
</reference>
<name>A0A6N6RFF8_9FLAO</name>
<sequence length="243" mass="27311">MKFFKSLAIIIAIIMSGYFVRKYYTVVVYTDVDISSLQEFGAGKSNVISPLKADSDSGPFLKSGDSVHVKFDGVELYQHIPTLTVTAQGEETTEIYLDAETIEQFKFMDSISDSVKYKVTLQNESRAAAVAVIKLGSGYGWPLWKSFYYKCKVSYYGVIPFVRNGETYSGEFKFERVYVGDAIISGLVSEEKVQHLVLNELGLEEQVYKYLNILNDSIADRYDCALYLDVPMNVEVADSTKSL</sequence>
<accession>A0A6N6RFF8</accession>
<dbReference type="Proteomes" id="UP000468650">
    <property type="component" value="Unassembled WGS sequence"/>
</dbReference>
<evidence type="ECO:0000313" key="2">
    <source>
        <dbReference type="Proteomes" id="UP000468650"/>
    </source>
</evidence>
<dbReference type="EMBL" id="WBVO01000006">
    <property type="protein sequence ID" value="KAB2809882.1"/>
    <property type="molecule type" value="Genomic_DNA"/>
</dbReference>
<evidence type="ECO:0000313" key="1">
    <source>
        <dbReference type="EMBL" id="KAB2809882.1"/>
    </source>
</evidence>